<dbReference type="Gene3D" id="3.90.550.10">
    <property type="entry name" value="Spore Coat Polysaccharide Biosynthesis Protein SpsA, Chain A"/>
    <property type="match status" value="1"/>
</dbReference>
<dbReference type="GO" id="GO:0000136">
    <property type="term" value="C:mannan polymerase complex"/>
    <property type="evidence" value="ECO:0007669"/>
    <property type="project" value="TreeGrafter"/>
</dbReference>
<evidence type="ECO:0000313" key="4">
    <source>
        <dbReference type="Proteomes" id="UP000193685"/>
    </source>
</evidence>
<dbReference type="SUPFAM" id="SSF53448">
    <property type="entry name" value="Nucleotide-diphospho-sugar transferases"/>
    <property type="match status" value="1"/>
</dbReference>
<evidence type="ECO:0000313" key="3">
    <source>
        <dbReference type="EMBL" id="ORY76311.1"/>
    </source>
</evidence>
<gene>
    <name evidence="3" type="ORF">BCR37DRAFT_163612</name>
</gene>
<reference evidence="3 4" key="1">
    <citation type="submission" date="2016-07" db="EMBL/GenBank/DDBJ databases">
        <title>Pervasive Adenine N6-methylation of Active Genes in Fungi.</title>
        <authorList>
            <consortium name="DOE Joint Genome Institute"/>
            <person name="Mondo S.J."/>
            <person name="Dannebaum R.O."/>
            <person name="Kuo R.C."/>
            <person name="Labutti K."/>
            <person name="Haridas S."/>
            <person name="Kuo A."/>
            <person name="Salamov A."/>
            <person name="Ahrendt S.R."/>
            <person name="Lipzen A."/>
            <person name="Sullivan W."/>
            <person name="Andreopoulos W.B."/>
            <person name="Clum A."/>
            <person name="Lindquist E."/>
            <person name="Daum C."/>
            <person name="Ramamoorthy G.K."/>
            <person name="Gryganskyi A."/>
            <person name="Culley D."/>
            <person name="Magnuson J.K."/>
            <person name="James T.Y."/>
            <person name="O'Malley M.A."/>
            <person name="Stajich J.E."/>
            <person name="Spatafora J.W."/>
            <person name="Visel A."/>
            <person name="Grigoriev I.V."/>
        </authorList>
    </citation>
    <scope>NUCLEOTIDE SEQUENCE [LARGE SCALE GENOMIC DNA]</scope>
    <source>
        <strain evidence="3 4">12-1054</strain>
    </source>
</reference>
<keyword evidence="2" id="KW-1133">Transmembrane helix</keyword>
<dbReference type="PANTHER" id="PTHR43083">
    <property type="entry name" value="MANNAN POLYMERASE II"/>
    <property type="match status" value="1"/>
</dbReference>
<name>A0A1Y2EXH9_PROLT</name>
<dbReference type="GO" id="GO:0006487">
    <property type="term" value="P:protein N-linked glycosylation"/>
    <property type="evidence" value="ECO:0007669"/>
    <property type="project" value="TreeGrafter"/>
</dbReference>
<dbReference type="EMBL" id="MCFI01000023">
    <property type="protein sequence ID" value="ORY76311.1"/>
    <property type="molecule type" value="Genomic_DNA"/>
</dbReference>
<keyword evidence="2" id="KW-0472">Membrane</keyword>
<keyword evidence="2" id="KW-0812">Transmembrane</keyword>
<dbReference type="OrthoDB" id="2405412at2759"/>
<keyword evidence="4" id="KW-1185">Reference proteome</keyword>
<dbReference type="Proteomes" id="UP000193685">
    <property type="component" value="Unassembled WGS sequence"/>
</dbReference>
<protein>
    <submittedName>
        <fullName evidence="3">Anp1-domain-containing protein</fullName>
    </submittedName>
</protein>
<dbReference type="OMA" id="IPKTREG"/>
<evidence type="ECO:0000256" key="2">
    <source>
        <dbReference type="SAM" id="Phobius"/>
    </source>
</evidence>
<dbReference type="AlphaFoldDB" id="A0A1Y2EXH9"/>
<comment type="similarity">
    <text evidence="1">Belongs to the ANP1/MMN9/VAN1 family.</text>
</comment>
<proteinExistence type="inferred from homology"/>
<dbReference type="STRING" id="56484.A0A1Y2EXH9"/>
<dbReference type="Pfam" id="PF03452">
    <property type="entry name" value="Anp1"/>
    <property type="match status" value="1"/>
</dbReference>
<organism evidence="3 4">
    <name type="scientific">Protomyces lactucae-debilis</name>
    <dbReference type="NCBI Taxonomy" id="2754530"/>
    <lineage>
        <taxon>Eukaryota</taxon>
        <taxon>Fungi</taxon>
        <taxon>Dikarya</taxon>
        <taxon>Ascomycota</taxon>
        <taxon>Taphrinomycotina</taxon>
        <taxon>Taphrinomycetes</taxon>
        <taxon>Taphrinales</taxon>
        <taxon>Protomycetaceae</taxon>
        <taxon>Protomyces</taxon>
    </lineage>
</organism>
<dbReference type="GO" id="GO:0000032">
    <property type="term" value="P:cell wall mannoprotein biosynthetic process"/>
    <property type="evidence" value="ECO:0007669"/>
    <property type="project" value="TreeGrafter"/>
</dbReference>
<comment type="caution">
    <text evidence="3">The sequence shown here is derived from an EMBL/GenBank/DDBJ whole genome shotgun (WGS) entry which is preliminary data.</text>
</comment>
<sequence>MRPAVQKQLRPITYVLGAIIGLTYLYFFTLTPSKVATSRRAGYTHGSRPLSTTIKRYNLAHVDATADPGAHLERVLILTPMATFLPAYWQNLLALSYPHELIDLGYIVPRGDRYDVMLQDLEKAVRQVQTGPKAQRFGSIEILRQDFETSTGQSEKERHALHAQKQRRAALATARNELLFATLGPRTSWVLHLDSDIVETPKTLIQDLAKHDKDVIVANCYQRYKNDAGEDAIRSYDYNTWHESQTALDLGKTMSEEDLLLEGYAEIPTYRQLMAYEYLPENAPNERVLEVDGVGGTALLVKAHVHRDGAMFPPFSFYHLIETEGFAKMAQRLGYKCWGLPDYLVYHVNE</sequence>
<feature type="transmembrane region" description="Helical" evidence="2">
    <location>
        <begin position="12"/>
        <end position="30"/>
    </location>
</feature>
<dbReference type="RefSeq" id="XP_040722574.1">
    <property type="nucleotide sequence ID" value="XM_040866200.1"/>
</dbReference>
<accession>A0A1Y2EXH9</accession>
<dbReference type="InterPro" id="IPR052086">
    <property type="entry name" value="Mannan_Polymerase_Subunit"/>
</dbReference>
<dbReference type="GO" id="GO:0000009">
    <property type="term" value="F:alpha-1,6-mannosyltransferase activity"/>
    <property type="evidence" value="ECO:0007669"/>
    <property type="project" value="TreeGrafter"/>
</dbReference>
<evidence type="ECO:0000256" key="1">
    <source>
        <dbReference type="ARBA" id="ARBA00037964"/>
    </source>
</evidence>
<dbReference type="GeneID" id="63782799"/>
<dbReference type="InterPro" id="IPR029044">
    <property type="entry name" value="Nucleotide-diphossugar_trans"/>
</dbReference>
<dbReference type="PANTHER" id="PTHR43083:SF6">
    <property type="entry name" value="MANNAN POLYMERASE COMPLEXES SUBUNIT MNN9"/>
    <property type="match status" value="1"/>
</dbReference>